<evidence type="ECO:0000256" key="1">
    <source>
        <dbReference type="ARBA" id="ARBA00006739"/>
    </source>
</evidence>
<dbReference type="Proteomes" id="UP000325003">
    <property type="component" value="Unassembled WGS sequence"/>
</dbReference>
<feature type="transmembrane region" description="Helical" evidence="4">
    <location>
        <begin position="343"/>
        <end position="362"/>
    </location>
</feature>
<comment type="caution">
    <text evidence="6">The sequence shown here is derived from an EMBL/GenBank/DDBJ whole genome shotgun (WGS) entry which is preliminary data.</text>
</comment>
<protein>
    <submittedName>
        <fullName evidence="6">Glycosyltransferase family 2 protein</fullName>
    </submittedName>
</protein>
<dbReference type="Pfam" id="PF00535">
    <property type="entry name" value="Glycos_transf_2"/>
    <property type="match status" value="1"/>
</dbReference>
<dbReference type="PANTHER" id="PTHR43630:SF1">
    <property type="entry name" value="POLY-BETA-1,6-N-ACETYL-D-GLUCOSAMINE SYNTHASE"/>
    <property type="match status" value="1"/>
</dbReference>
<feature type="domain" description="Glycosyltransferase 2-like" evidence="5">
    <location>
        <begin position="89"/>
        <end position="252"/>
    </location>
</feature>
<name>A0A5B1L627_9ACTN</name>
<evidence type="ECO:0000256" key="3">
    <source>
        <dbReference type="ARBA" id="ARBA00022679"/>
    </source>
</evidence>
<evidence type="ECO:0000256" key="4">
    <source>
        <dbReference type="SAM" id="Phobius"/>
    </source>
</evidence>
<evidence type="ECO:0000256" key="2">
    <source>
        <dbReference type="ARBA" id="ARBA00022676"/>
    </source>
</evidence>
<keyword evidence="7" id="KW-1185">Reference proteome</keyword>
<dbReference type="SUPFAM" id="SSF53448">
    <property type="entry name" value="Nucleotide-diphospho-sugar transferases"/>
    <property type="match status" value="1"/>
</dbReference>
<dbReference type="CDD" id="cd06423">
    <property type="entry name" value="CESA_like"/>
    <property type="match status" value="1"/>
</dbReference>
<keyword evidence="4" id="KW-0472">Membrane</keyword>
<dbReference type="PANTHER" id="PTHR43630">
    <property type="entry name" value="POLY-BETA-1,6-N-ACETYL-D-GLUCOSAMINE SYNTHASE"/>
    <property type="match status" value="1"/>
</dbReference>
<reference evidence="6 7" key="1">
    <citation type="submission" date="2019-09" db="EMBL/GenBank/DDBJ databases">
        <title>Nocardioides panacisoli sp. nov., isolated from the soil of a ginseng field.</title>
        <authorList>
            <person name="Cho C."/>
        </authorList>
    </citation>
    <scope>NUCLEOTIDE SEQUENCE [LARGE SCALE GENOMIC DNA]</scope>
    <source>
        <strain evidence="6 7">BN130099</strain>
    </source>
</reference>
<dbReference type="InterPro" id="IPR029044">
    <property type="entry name" value="Nucleotide-diphossugar_trans"/>
</dbReference>
<evidence type="ECO:0000259" key="5">
    <source>
        <dbReference type="Pfam" id="PF00535"/>
    </source>
</evidence>
<evidence type="ECO:0000313" key="6">
    <source>
        <dbReference type="EMBL" id="KAA1415974.1"/>
    </source>
</evidence>
<feature type="transmembrane region" description="Helical" evidence="4">
    <location>
        <begin position="32"/>
        <end position="51"/>
    </location>
</feature>
<keyword evidence="2" id="KW-0328">Glycosyltransferase</keyword>
<accession>A0A5B1L627</accession>
<dbReference type="InterPro" id="IPR001173">
    <property type="entry name" value="Glyco_trans_2-like"/>
</dbReference>
<organism evidence="6 7">
    <name type="scientific">Nocardioides humilatus</name>
    <dbReference type="NCBI Taxonomy" id="2607660"/>
    <lineage>
        <taxon>Bacteria</taxon>
        <taxon>Bacillati</taxon>
        <taxon>Actinomycetota</taxon>
        <taxon>Actinomycetes</taxon>
        <taxon>Propionibacteriales</taxon>
        <taxon>Nocardioidaceae</taxon>
        <taxon>Nocardioides</taxon>
    </lineage>
</organism>
<dbReference type="RefSeq" id="WP_149730200.1">
    <property type="nucleotide sequence ID" value="NZ_VUJV01000008.1"/>
</dbReference>
<gene>
    <name evidence="6" type="ORF">F0U44_20320</name>
</gene>
<feature type="transmembrane region" description="Helical" evidence="4">
    <location>
        <begin position="399"/>
        <end position="418"/>
    </location>
</feature>
<evidence type="ECO:0000313" key="7">
    <source>
        <dbReference type="Proteomes" id="UP000325003"/>
    </source>
</evidence>
<keyword evidence="4" id="KW-0812">Transmembrane</keyword>
<proteinExistence type="inferred from homology"/>
<keyword evidence="4" id="KW-1133">Transmembrane helix</keyword>
<sequence length="446" mass="47646">MEGFRRTVGLVVLGAAVAGAGAVGWLGLRASVVLAIGCTLACLGIVLEAEIRVAEGVRRRGRSDQAPLAPRLVMAETRGDYAGPVTITALIPAHNEESRIRATLAALKAQTHPPDRIIVVADSCTDYTVSIAHAWGVEVRKTEGNEHQKAGALNQALELLLPELGDNDAVLVMDADTVLDPGFVQAAVRRLSDDRALMAIGGQFFGETGGGWLGLCQRNEYLRLSRDARRRRGGVVVLSGTASVFRPRALRTIAAHRGSLLPGKKGDVFDTVTLTEDDELTLALRSLGALMISPPQCAVVTDVMPTWASLWVERLRCQRGALENLTAYGVRPHTYRLWARQLGIGYGVVAMASFALLMGTVAMSTESWTWFPLWIGLALAVATERVITVWSGGWASRGVAALVLPELAYASFLGAVYVKGALDIAGQRKPKWRGALPDSGGLGALR</sequence>
<comment type="similarity">
    <text evidence="1">Belongs to the glycosyltransferase 2 family.</text>
</comment>
<dbReference type="AlphaFoldDB" id="A0A5B1L627"/>
<dbReference type="Gene3D" id="3.90.550.10">
    <property type="entry name" value="Spore Coat Polysaccharide Biosynthesis Protein SpsA, Chain A"/>
    <property type="match status" value="1"/>
</dbReference>
<dbReference type="EMBL" id="VUJV01000008">
    <property type="protein sequence ID" value="KAA1415974.1"/>
    <property type="molecule type" value="Genomic_DNA"/>
</dbReference>
<keyword evidence="3 6" id="KW-0808">Transferase</keyword>
<reference evidence="6 7" key="2">
    <citation type="submission" date="2019-09" db="EMBL/GenBank/DDBJ databases">
        <authorList>
            <person name="Jin C."/>
        </authorList>
    </citation>
    <scope>NUCLEOTIDE SEQUENCE [LARGE SCALE GENOMIC DNA]</scope>
    <source>
        <strain evidence="6 7">BN130099</strain>
    </source>
</reference>
<feature type="transmembrane region" description="Helical" evidence="4">
    <location>
        <begin position="7"/>
        <end position="26"/>
    </location>
</feature>
<dbReference type="GO" id="GO:0016757">
    <property type="term" value="F:glycosyltransferase activity"/>
    <property type="evidence" value="ECO:0007669"/>
    <property type="project" value="UniProtKB-KW"/>
</dbReference>